<protein>
    <submittedName>
        <fullName evidence="3">Uncharacterized protein</fullName>
    </submittedName>
</protein>
<feature type="region of interest" description="Disordered" evidence="1">
    <location>
        <begin position="1"/>
        <end position="51"/>
    </location>
</feature>
<proteinExistence type="predicted"/>
<dbReference type="Proteomes" id="UP000193411">
    <property type="component" value="Unassembled WGS sequence"/>
</dbReference>
<feature type="compositionally biased region" description="Polar residues" evidence="1">
    <location>
        <begin position="1"/>
        <end position="12"/>
    </location>
</feature>
<name>A0A1Y2HTM0_9FUNG</name>
<evidence type="ECO:0000256" key="1">
    <source>
        <dbReference type="SAM" id="MobiDB-lite"/>
    </source>
</evidence>
<evidence type="ECO:0000313" key="4">
    <source>
        <dbReference type="Proteomes" id="UP000193411"/>
    </source>
</evidence>
<dbReference type="EMBL" id="MCFL01000010">
    <property type="protein sequence ID" value="ORZ37940.1"/>
    <property type="molecule type" value="Genomic_DNA"/>
</dbReference>
<feature type="compositionally biased region" description="Low complexity" evidence="1">
    <location>
        <begin position="21"/>
        <end position="30"/>
    </location>
</feature>
<keyword evidence="2" id="KW-0472">Membrane</keyword>
<feature type="transmembrane region" description="Helical" evidence="2">
    <location>
        <begin position="62"/>
        <end position="82"/>
    </location>
</feature>
<evidence type="ECO:0000256" key="2">
    <source>
        <dbReference type="SAM" id="Phobius"/>
    </source>
</evidence>
<sequence>MLVGPQQQQYLPASSARHPHQPTQPAAHPTGLLGSRQGATRPLDRPDSPQYHPYQATSLDSILCASWVVLCLSLCAFAFSYFNA</sequence>
<keyword evidence="2" id="KW-0812">Transmembrane</keyword>
<keyword evidence="4" id="KW-1185">Reference proteome</keyword>
<comment type="caution">
    <text evidence="3">The sequence shown here is derived from an EMBL/GenBank/DDBJ whole genome shotgun (WGS) entry which is preliminary data.</text>
</comment>
<dbReference type="AlphaFoldDB" id="A0A1Y2HTM0"/>
<gene>
    <name evidence="3" type="ORF">BCR44DRAFT_1429299</name>
</gene>
<evidence type="ECO:0000313" key="3">
    <source>
        <dbReference type="EMBL" id="ORZ37940.1"/>
    </source>
</evidence>
<reference evidence="3 4" key="1">
    <citation type="submission" date="2016-07" db="EMBL/GenBank/DDBJ databases">
        <title>Pervasive Adenine N6-methylation of Active Genes in Fungi.</title>
        <authorList>
            <consortium name="DOE Joint Genome Institute"/>
            <person name="Mondo S.J."/>
            <person name="Dannebaum R.O."/>
            <person name="Kuo R.C."/>
            <person name="Labutti K."/>
            <person name="Haridas S."/>
            <person name="Kuo A."/>
            <person name="Salamov A."/>
            <person name="Ahrendt S.R."/>
            <person name="Lipzen A."/>
            <person name="Sullivan W."/>
            <person name="Andreopoulos W.B."/>
            <person name="Clum A."/>
            <person name="Lindquist E."/>
            <person name="Daum C."/>
            <person name="Ramamoorthy G.K."/>
            <person name="Gryganskyi A."/>
            <person name="Culley D."/>
            <person name="Magnuson J.K."/>
            <person name="James T.Y."/>
            <person name="O'Malley M.A."/>
            <person name="Stajich J.E."/>
            <person name="Spatafora J.W."/>
            <person name="Visel A."/>
            <person name="Grigoriev I.V."/>
        </authorList>
    </citation>
    <scope>NUCLEOTIDE SEQUENCE [LARGE SCALE GENOMIC DNA]</scope>
    <source>
        <strain evidence="3 4">PL171</strain>
    </source>
</reference>
<keyword evidence="2" id="KW-1133">Transmembrane helix</keyword>
<organism evidence="3 4">
    <name type="scientific">Catenaria anguillulae PL171</name>
    <dbReference type="NCBI Taxonomy" id="765915"/>
    <lineage>
        <taxon>Eukaryota</taxon>
        <taxon>Fungi</taxon>
        <taxon>Fungi incertae sedis</taxon>
        <taxon>Blastocladiomycota</taxon>
        <taxon>Blastocladiomycetes</taxon>
        <taxon>Blastocladiales</taxon>
        <taxon>Catenariaceae</taxon>
        <taxon>Catenaria</taxon>
    </lineage>
</organism>
<accession>A0A1Y2HTM0</accession>